<dbReference type="EMBL" id="CM029054">
    <property type="protein sequence ID" value="KAG2539434.1"/>
    <property type="molecule type" value="Genomic_DNA"/>
</dbReference>
<keyword evidence="3" id="KW-1185">Reference proteome</keyword>
<gene>
    <name evidence="2" type="ORF">PVAP13_9NG476228</name>
</gene>
<sequence>MEGEEEDKSSRHFDTFTYPSPAALLSPQRSHNAHTTNSSRRANTEVHAPRPPAAATAADHRRLKTPVRCPTRRSGRGRGSLRNADSLVVRCGDQAARGTAGFSLLNFGFFPDLVGFVSVAMLGEWSRRTEICSTIKL</sequence>
<comment type="caution">
    <text evidence="2">The sequence shown here is derived from an EMBL/GenBank/DDBJ whole genome shotgun (WGS) entry which is preliminary data.</text>
</comment>
<accession>A0A8T0MWL6</accession>
<feature type="compositionally biased region" description="Polar residues" evidence="1">
    <location>
        <begin position="27"/>
        <end position="41"/>
    </location>
</feature>
<reference evidence="2" key="1">
    <citation type="submission" date="2020-05" db="EMBL/GenBank/DDBJ databases">
        <title>WGS assembly of Panicum virgatum.</title>
        <authorList>
            <person name="Lovell J.T."/>
            <person name="Jenkins J."/>
            <person name="Shu S."/>
            <person name="Juenger T.E."/>
            <person name="Schmutz J."/>
        </authorList>
    </citation>
    <scope>NUCLEOTIDE SEQUENCE</scope>
    <source>
        <strain evidence="2">AP13</strain>
    </source>
</reference>
<evidence type="ECO:0000313" key="2">
    <source>
        <dbReference type="EMBL" id="KAG2539434.1"/>
    </source>
</evidence>
<evidence type="ECO:0000256" key="1">
    <source>
        <dbReference type="SAM" id="MobiDB-lite"/>
    </source>
</evidence>
<evidence type="ECO:0000313" key="3">
    <source>
        <dbReference type="Proteomes" id="UP000823388"/>
    </source>
</evidence>
<dbReference type="Proteomes" id="UP000823388">
    <property type="component" value="Chromosome 9N"/>
</dbReference>
<protein>
    <submittedName>
        <fullName evidence="2">Uncharacterized protein</fullName>
    </submittedName>
</protein>
<name>A0A8T0MWL6_PANVG</name>
<proteinExistence type="predicted"/>
<organism evidence="2 3">
    <name type="scientific">Panicum virgatum</name>
    <name type="common">Blackwell switchgrass</name>
    <dbReference type="NCBI Taxonomy" id="38727"/>
    <lineage>
        <taxon>Eukaryota</taxon>
        <taxon>Viridiplantae</taxon>
        <taxon>Streptophyta</taxon>
        <taxon>Embryophyta</taxon>
        <taxon>Tracheophyta</taxon>
        <taxon>Spermatophyta</taxon>
        <taxon>Magnoliopsida</taxon>
        <taxon>Liliopsida</taxon>
        <taxon>Poales</taxon>
        <taxon>Poaceae</taxon>
        <taxon>PACMAD clade</taxon>
        <taxon>Panicoideae</taxon>
        <taxon>Panicodae</taxon>
        <taxon>Paniceae</taxon>
        <taxon>Panicinae</taxon>
        <taxon>Panicum</taxon>
        <taxon>Panicum sect. Hiantes</taxon>
    </lineage>
</organism>
<dbReference type="AlphaFoldDB" id="A0A8T0MWL6"/>
<feature type="compositionally biased region" description="Basic residues" evidence="1">
    <location>
        <begin position="61"/>
        <end position="76"/>
    </location>
</feature>
<feature type="region of interest" description="Disordered" evidence="1">
    <location>
        <begin position="1"/>
        <end position="80"/>
    </location>
</feature>